<keyword evidence="5 7" id="KW-0862">Zinc</keyword>
<evidence type="ECO:0000256" key="5">
    <source>
        <dbReference type="ARBA" id="ARBA00022833"/>
    </source>
</evidence>
<feature type="binding site" evidence="7">
    <location>
        <position position="177"/>
    </location>
    <ligand>
        <name>Zn(2+)</name>
        <dbReference type="ChEBI" id="CHEBI:29105"/>
        <label>2</label>
    </ligand>
</feature>
<feature type="binding site" evidence="7">
    <location>
        <position position="227"/>
    </location>
    <ligand>
        <name>Zn(2+)</name>
        <dbReference type="ChEBI" id="CHEBI:29105"/>
        <label>3</label>
    </ligand>
</feature>
<evidence type="ECO:0000256" key="6">
    <source>
        <dbReference type="ARBA" id="ARBA00023204"/>
    </source>
</evidence>
<evidence type="ECO:0000313" key="9">
    <source>
        <dbReference type="EMBL" id="SMB87280.1"/>
    </source>
</evidence>
<keyword evidence="7 9" id="KW-0255">Endonuclease</keyword>
<comment type="cofactor">
    <cofactor evidence="7">
        <name>Zn(2+)</name>
        <dbReference type="ChEBI" id="CHEBI:29105"/>
    </cofactor>
    <text evidence="7">Binds 3 Zn(2+) ions.</text>
</comment>
<accession>A0A1W1V1W0</accession>
<dbReference type="PROSITE" id="PS00730">
    <property type="entry name" value="AP_NUCLEASE_F2_2"/>
    <property type="match status" value="1"/>
</dbReference>
<dbReference type="GO" id="GO:0003677">
    <property type="term" value="F:DNA binding"/>
    <property type="evidence" value="ECO:0007669"/>
    <property type="project" value="InterPro"/>
</dbReference>
<dbReference type="GO" id="GO:0003906">
    <property type="term" value="F:DNA-(apurinic or apyrimidinic site) endonuclease activity"/>
    <property type="evidence" value="ECO:0007669"/>
    <property type="project" value="TreeGrafter"/>
</dbReference>
<evidence type="ECO:0000256" key="3">
    <source>
        <dbReference type="ARBA" id="ARBA00022763"/>
    </source>
</evidence>
<dbReference type="EMBL" id="FWWR01000009">
    <property type="protein sequence ID" value="SMB87280.1"/>
    <property type="molecule type" value="Genomic_DNA"/>
</dbReference>
<comment type="catalytic activity">
    <reaction evidence="7">
        <text>Endonucleolytic cleavage to 5'-phosphooligonucleotide end-products.</text>
        <dbReference type="EC" id="3.1.21.2"/>
    </reaction>
</comment>
<dbReference type="InterPro" id="IPR018246">
    <property type="entry name" value="AP_endonuc_F2_Zn_BS"/>
</dbReference>
<dbReference type="PANTHER" id="PTHR21445:SF0">
    <property type="entry name" value="APURINIC-APYRIMIDINIC ENDONUCLEASE"/>
    <property type="match status" value="1"/>
</dbReference>
<dbReference type="OrthoDB" id="9805666at2"/>
<evidence type="ECO:0000256" key="2">
    <source>
        <dbReference type="ARBA" id="ARBA00022723"/>
    </source>
</evidence>
<dbReference type="RefSeq" id="WP_084230674.1">
    <property type="nucleotide sequence ID" value="NZ_FWWR01000009.1"/>
</dbReference>
<dbReference type="SMART" id="SM00518">
    <property type="entry name" value="AP2Ec"/>
    <property type="match status" value="1"/>
</dbReference>
<dbReference type="CDD" id="cd00019">
    <property type="entry name" value="AP2Ec"/>
    <property type="match status" value="1"/>
</dbReference>
<feature type="binding site" evidence="7">
    <location>
        <position position="225"/>
    </location>
    <ligand>
        <name>Zn(2+)</name>
        <dbReference type="ChEBI" id="CHEBI:29105"/>
        <label>3</label>
    </ligand>
</feature>
<evidence type="ECO:0000256" key="1">
    <source>
        <dbReference type="ARBA" id="ARBA00005340"/>
    </source>
</evidence>
<proteinExistence type="inferred from homology"/>
<dbReference type="NCBIfam" id="TIGR00587">
    <property type="entry name" value="nfo"/>
    <property type="match status" value="1"/>
</dbReference>
<dbReference type="EC" id="3.1.21.2" evidence="7"/>
<keyword evidence="10" id="KW-1185">Reference proteome</keyword>
<dbReference type="GO" id="GO:0008270">
    <property type="term" value="F:zinc ion binding"/>
    <property type="evidence" value="ECO:0007669"/>
    <property type="project" value="UniProtKB-UniRule"/>
</dbReference>
<protein>
    <recommendedName>
        <fullName evidence="7">Probable endonuclease 4</fullName>
        <ecNumber evidence="7">3.1.21.2</ecNumber>
    </recommendedName>
    <alternativeName>
        <fullName evidence="7">Endodeoxyribonuclease IV</fullName>
    </alternativeName>
    <alternativeName>
        <fullName evidence="7">Endonuclease IV</fullName>
    </alternativeName>
</protein>
<comment type="similarity">
    <text evidence="1 7">Belongs to the AP endonuclease 2 family.</text>
</comment>
<dbReference type="HAMAP" id="MF_00152">
    <property type="entry name" value="Nfo"/>
    <property type="match status" value="1"/>
</dbReference>
<reference evidence="10" key="1">
    <citation type="submission" date="2017-04" db="EMBL/GenBank/DDBJ databases">
        <authorList>
            <person name="Varghese N."/>
            <person name="Submissions S."/>
        </authorList>
    </citation>
    <scope>NUCLEOTIDE SEQUENCE [LARGE SCALE GENOMIC DNA]</scope>
    <source>
        <strain evidence="10">DSM 20463</strain>
    </source>
</reference>
<dbReference type="STRING" id="573058.SAMN00017477_1073"/>
<feature type="binding site" evidence="7">
    <location>
        <position position="68"/>
    </location>
    <ligand>
        <name>Zn(2+)</name>
        <dbReference type="ChEBI" id="CHEBI:29105"/>
        <label>1</label>
    </ligand>
</feature>
<dbReference type="GO" id="GO:0006284">
    <property type="term" value="P:base-excision repair"/>
    <property type="evidence" value="ECO:0007669"/>
    <property type="project" value="TreeGrafter"/>
</dbReference>
<keyword evidence="2 7" id="KW-0479">Metal-binding</keyword>
<dbReference type="Pfam" id="PF01261">
    <property type="entry name" value="AP_endonuc_2"/>
    <property type="match status" value="1"/>
</dbReference>
<dbReference type="GO" id="GO:0008833">
    <property type="term" value="F:deoxyribonuclease IV (phage-T4-induced) activity"/>
    <property type="evidence" value="ECO:0007669"/>
    <property type="project" value="UniProtKB-UniRule"/>
</dbReference>
<dbReference type="InterPro" id="IPR013022">
    <property type="entry name" value="Xyl_isomerase-like_TIM-brl"/>
</dbReference>
<evidence type="ECO:0000256" key="7">
    <source>
        <dbReference type="HAMAP-Rule" id="MF_00152"/>
    </source>
</evidence>
<dbReference type="GO" id="GO:0008081">
    <property type="term" value="F:phosphoric diester hydrolase activity"/>
    <property type="evidence" value="ECO:0007669"/>
    <property type="project" value="TreeGrafter"/>
</dbReference>
<comment type="function">
    <text evidence="7">Endonuclease IV plays a role in DNA repair. It cleaves phosphodiester bonds at apurinic or apyrimidinic (AP) sites, generating a 3'-hydroxyl group and a 5'-terminal sugar phosphate.</text>
</comment>
<keyword evidence="3 7" id="KW-0227">DNA damage</keyword>
<name>A0A1W1V1W0_PEPAS</name>
<sequence length="277" mass="31586">MDKFIIGSHQSFTKGFNGLYESMKEQGGNTFQFFMRNPRGSKRKEFDKEDADALIENMKGEVPIMLVHAPYTLNPCSDKEYVKEFARDVLKEDIERLEYFGNHLYNFHPGSHLKQGAEVGIEIISDLLNEILYEDMKTTVLLETMAGKGTEVGRNFEELAMIIEKVKLKDKLGICMDTCHIHEGGYDIVNNLDGVLKEFDDIIGIEKLRAIHLNDSKNPIGAHKDRHEEIGKGQIGLEAIKRIINHEKLRALPFYLETPLDNIGHAKEIGLLRSLRD</sequence>
<dbReference type="PROSITE" id="PS51432">
    <property type="entry name" value="AP_NUCLEASE_F2_4"/>
    <property type="match status" value="1"/>
</dbReference>
<evidence type="ECO:0000256" key="4">
    <source>
        <dbReference type="ARBA" id="ARBA00022801"/>
    </source>
</evidence>
<feature type="binding site" evidence="7">
    <location>
        <position position="212"/>
    </location>
    <ligand>
        <name>Zn(2+)</name>
        <dbReference type="ChEBI" id="CHEBI:29105"/>
        <label>2</label>
    </ligand>
</feature>
<dbReference type="PROSITE" id="PS00731">
    <property type="entry name" value="AP_NUCLEASE_F2_3"/>
    <property type="match status" value="1"/>
</dbReference>
<organism evidence="9 10">
    <name type="scientific">Peptoniphilus asaccharolyticus DSM 20463</name>
    <dbReference type="NCBI Taxonomy" id="573058"/>
    <lineage>
        <taxon>Bacteria</taxon>
        <taxon>Bacillati</taxon>
        <taxon>Bacillota</taxon>
        <taxon>Tissierellia</taxon>
        <taxon>Tissierellales</taxon>
        <taxon>Peptoniphilaceae</taxon>
        <taxon>Peptoniphilus</taxon>
    </lineage>
</organism>
<feature type="binding site" evidence="7">
    <location>
        <position position="143"/>
    </location>
    <ligand>
        <name>Zn(2+)</name>
        <dbReference type="ChEBI" id="CHEBI:29105"/>
        <label>2</label>
    </ligand>
</feature>
<keyword evidence="4 7" id="KW-0378">Hydrolase</keyword>
<keyword evidence="7" id="KW-0540">Nuclease</keyword>
<feature type="binding site" evidence="7">
    <location>
        <position position="180"/>
    </location>
    <ligand>
        <name>Zn(2+)</name>
        <dbReference type="ChEBI" id="CHEBI:29105"/>
        <label>3</label>
    </ligand>
</feature>
<dbReference type="AlphaFoldDB" id="A0A1W1V1W0"/>
<dbReference type="Proteomes" id="UP000192368">
    <property type="component" value="Unassembled WGS sequence"/>
</dbReference>
<dbReference type="InterPro" id="IPR001719">
    <property type="entry name" value="AP_endonuc_2"/>
</dbReference>
<feature type="binding site" evidence="7">
    <location>
        <position position="108"/>
    </location>
    <ligand>
        <name>Zn(2+)</name>
        <dbReference type="ChEBI" id="CHEBI:29105"/>
        <label>1</label>
    </ligand>
</feature>
<dbReference type="InterPro" id="IPR036237">
    <property type="entry name" value="Xyl_isomerase-like_sf"/>
</dbReference>
<keyword evidence="6 7" id="KW-0234">DNA repair</keyword>
<gene>
    <name evidence="7" type="primary">nfo</name>
    <name evidence="9" type="ORF">SAMN00017477_1073</name>
</gene>
<evidence type="ECO:0000259" key="8">
    <source>
        <dbReference type="Pfam" id="PF01261"/>
    </source>
</evidence>
<dbReference type="SUPFAM" id="SSF51658">
    <property type="entry name" value="Xylose isomerase-like"/>
    <property type="match status" value="1"/>
</dbReference>
<feature type="domain" description="Xylose isomerase-like TIM barrel" evidence="8">
    <location>
        <begin position="23"/>
        <end position="268"/>
    </location>
</feature>
<dbReference type="FunFam" id="3.20.20.150:FF:000001">
    <property type="entry name" value="Probable endonuclease 4"/>
    <property type="match status" value="1"/>
</dbReference>
<evidence type="ECO:0000313" key="10">
    <source>
        <dbReference type="Proteomes" id="UP000192368"/>
    </source>
</evidence>
<feature type="binding site" evidence="7">
    <location>
        <position position="143"/>
    </location>
    <ligand>
        <name>Zn(2+)</name>
        <dbReference type="ChEBI" id="CHEBI:29105"/>
        <label>1</label>
    </ligand>
</feature>
<dbReference type="Gene3D" id="3.20.20.150">
    <property type="entry name" value="Divalent-metal-dependent TIM barrel enzymes"/>
    <property type="match status" value="1"/>
</dbReference>
<feature type="binding site" evidence="7">
    <location>
        <position position="257"/>
    </location>
    <ligand>
        <name>Zn(2+)</name>
        <dbReference type="ChEBI" id="CHEBI:29105"/>
        <label>2</label>
    </ligand>
</feature>
<dbReference type="PANTHER" id="PTHR21445">
    <property type="entry name" value="ENDONUCLEASE IV ENDODEOXYRIBONUCLEASE IV"/>
    <property type="match status" value="1"/>
</dbReference>